<keyword evidence="3" id="KW-1185">Reference proteome</keyword>
<dbReference type="EMBL" id="PNHE01000013">
    <property type="protein sequence ID" value="PMC58479.1"/>
    <property type="molecule type" value="Genomic_DNA"/>
</dbReference>
<dbReference type="OrthoDB" id="2139271at2"/>
<protein>
    <submittedName>
        <fullName evidence="2">DUF1189 domain-containing protein</fullName>
    </submittedName>
</protein>
<sequence>MFILKRLLLIIKHGLNDPRYFIDSLNLSFKQLMPLRLLAITIIALTMTVNSSNLIQEMVTGVEGSAEHVPTYQIENGKLHLEEPALYYQTDFFQLIVDDEAFLTQEGIKIPTKRATAVSSSQPISLFILNNGVSVSLLNQPYRIAGGLDYFKDNKQLAYFLQSVYKQQPQMYAILFISQWIVTIGVYWLFIVFTAWLAQIFNLRLTQPIQFKNRVKLVTTISFIPIIAVCVLQMIFPSFMYGFHAVVIATLYIMYQALKSHTEFLKKIMSFIEKQDL</sequence>
<keyword evidence="1" id="KW-0812">Transmembrane</keyword>
<organism evidence="2 3">
    <name type="scientific">Dolosicoccus paucivorans</name>
    <dbReference type="NCBI Taxonomy" id="84521"/>
    <lineage>
        <taxon>Bacteria</taxon>
        <taxon>Bacillati</taxon>
        <taxon>Bacillota</taxon>
        <taxon>Bacilli</taxon>
        <taxon>Lactobacillales</taxon>
        <taxon>Aerococcaceae</taxon>
        <taxon>Dolosicoccus</taxon>
    </lineage>
</organism>
<gene>
    <name evidence="2" type="ORF">CJ205_04240</name>
</gene>
<proteinExistence type="predicted"/>
<dbReference type="Pfam" id="PF06691">
    <property type="entry name" value="DUF1189"/>
    <property type="match status" value="1"/>
</dbReference>
<accession>A0A2N6SN39</accession>
<dbReference type="STRING" id="84521.SAMN04487994_100552"/>
<keyword evidence="1" id="KW-0472">Membrane</keyword>
<dbReference type="Proteomes" id="UP000235682">
    <property type="component" value="Unassembled WGS sequence"/>
</dbReference>
<feature type="transmembrane region" description="Helical" evidence="1">
    <location>
        <begin position="171"/>
        <end position="197"/>
    </location>
</feature>
<keyword evidence="1" id="KW-1133">Transmembrane helix</keyword>
<name>A0A2N6SN39_9LACT</name>
<feature type="transmembrane region" description="Helical" evidence="1">
    <location>
        <begin position="241"/>
        <end position="258"/>
    </location>
</feature>
<feature type="transmembrane region" description="Helical" evidence="1">
    <location>
        <begin position="217"/>
        <end position="235"/>
    </location>
</feature>
<dbReference type="InterPro" id="IPR009574">
    <property type="entry name" value="DUF1189"/>
</dbReference>
<evidence type="ECO:0000256" key="1">
    <source>
        <dbReference type="SAM" id="Phobius"/>
    </source>
</evidence>
<dbReference type="AlphaFoldDB" id="A0A2N6SN39"/>
<comment type="caution">
    <text evidence="2">The sequence shown here is derived from an EMBL/GenBank/DDBJ whole genome shotgun (WGS) entry which is preliminary data.</text>
</comment>
<reference evidence="2 3" key="1">
    <citation type="submission" date="2017-09" db="EMBL/GenBank/DDBJ databases">
        <title>Bacterial strain isolated from the female urinary microbiota.</title>
        <authorList>
            <person name="Thomas-White K."/>
            <person name="Kumar N."/>
            <person name="Forster S."/>
            <person name="Putonti C."/>
            <person name="Lawley T."/>
            <person name="Wolfe A.J."/>
        </authorList>
    </citation>
    <scope>NUCLEOTIDE SEQUENCE [LARGE SCALE GENOMIC DNA]</scope>
    <source>
        <strain evidence="2 3">UMB0852</strain>
    </source>
</reference>
<evidence type="ECO:0000313" key="2">
    <source>
        <dbReference type="EMBL" id="PMC58479.1"/>
    </source>
</evidence>
<evidence type="ECO:0000313" key="3">
    <source>
        <dbReference type="Proteomes" id="UP000235682"/>
    </source>
</evidence>